<dbReference type="InterPro" id="IPR058270">
    <property type="entry name" value="DUF7964"/>
</dbReference>
<dbReference type="AlphaFoldDB" id="A0AAV3SBQ6"/>
<gene>
    <name evidence="2" type="ORF">GCM10008985_04160</name>
</gene>
<proteinExistence type="predicted"/>
<reference evidence="2" key="1">
    <citation type="journal article" date="2014" name="Int. J. Syst. Evol. Microbiol.">
        <title>Complete genome sequence of Corynebacterium casei LMG S-19264T (=DSM 44701T), isolated from a smear-ripened cheese.</title>
        <authorList>
            <consortium name="US DOE Joint Genome Institute (JGI-PGF)"/>
            <person name="Walter F."/>
            <person name="Albersmeier A."/>
            <person name="Kalinowski J."/>
            <person name="Ruckert C."/>
        </authorList>
    </citation>
    <scope>NUCLEOTIDE SEQUENCE</scope>
    <source>
        <strain evidence="2">JCM 12289</strain>
    </source>
</reference>
<name>A0AAV3SBQ6_HALDO</name>
<organism evidence="2 3">
    <name type="scientific">Halococcus dombrowskii</name>
    <dbReference type="NCBI Taxonomy" id="179637"/>
    <lineage>
        <taxon>Archaea</taxon>
        <taxon>Methanobacteriati</taxon>
        <taxon>Methanobacteriota</taxon>
        <taxon>Stenosarchaea group</taxon>
        <taxon>Halobacteria</taxon>
        <taxon>Halobacteriales</taxon>
        <taxon>Halococcaceae</taxon>
        <taxon>Halococcus</taxon>
    </lineage>
</organism>
<dbReference type="Proteomes" id="UP001500962">
    <property type="component" value="Unassembled WGS sequence"/>
</dbReference>
<dbReference type="EMBL" id="BAAADN010000005">
    <property type="protein sequence ID" value="GAA0451677.1"/>
    <property type="molecule type" value="Genomic_DNA"/>
</dbReference>
<evidence type="ECO:0000313" key="2">
    <source>
        <dbReference type="EMBL" id="GAA0451677.1"/>
    </source>
</evidence>
<dbReference type="RefSeq" id="WP_343749924.1">
    <property type="nucleotide sequence ID" value="NZ_BAAADN010000005.1"/>
</dbReference>
<evidence type="ECO:0000313" key="3">
    <source>
        <dbReference type="Proteomes" id="UP001500962"/>
    </source>
</evidence>
<protein>
    <recommendedName>
        <fullName evidence="1">DUF7964 domain-containing protein</fullName>
    </recommendedName>
</protein>
<dbReference type="Pfam" id="PF25912">
    <property type="entry name" value="DUF7964"/>
    <property type="match status" value="1"/>
</dbReference>
<feature type="domain" description="DUF7964" evidence="1">
    <location>
        <begin position="38"/>
        <end position="119"/>
    </location>
</feature>
<evidence type="ECO:0000259" key="1">
    <source>
        <dbReference type="Pfam" id="PF25912"/>
    </source>
</evidence>
<accession>A0AAV3SBQ6</accession>
<reference evidence="2" key="2">
    <citation type="submission" date="2023-12" db="EMBL/GenBank/DDBJ databases">
        <authorList>
            <person name="Sun Q."/>
            <person name="Inoue M."/>
        </authorList>
    </citation>
    <scope>NUCLEOTIDE SEQUENCE</scope>
    <source>
        <strain evidence="2">JCM 12289</strain>
    </source>
</reference>
<sequence>MGHHCDTCGQEFTTLTRKRLHNCAGSPAEMRDLPDGLADGLPDRFLTMDEAAALDESGVQRFFPLLSLGGFNASGKVIAGYAKTTDGHLLLAFNGEDDTWYVVEENSDAASFERDEDDLLWYVCKRSEADVGDVYGYDSSDPDYPQLGT</sequence>
<comment type="caution">
    <text evidence="2">The sequence shown here is derived from an EMBL/GenBank/DDBJ whole genome shotgun (WGS) entry which is preliminary data.</text>
</comment>